<accession>A0A917LIB9</accession>
<dbReference type="PANTHER" id="PTHR42756">
    <property type="entry name" value="TRANSCRIPTIONAL REGULATOR, MARR"/>
    <property type="match status" value="1"/>
</dbReference>
<keyword evidence="2" id="KW-0238">DNA-binding</keyword>
<dbReference type="InterPro" id="IPR036390">
    <property type="entry name" value="WH_DNA-bd_sf"/>
</dbReference>
<dbReference type="SUPFAM" id="SSF46785">
    <property type="entry name" value="Winged helix' DNA-binding domain"/>
    <property type="match status" value="1"/>
</dbReference>
<reference evidence="5" key="2">
    <citation type="submission" date="2020-09" db="EMBL/GenBank/DDBJ databases">
        <authorList>
            <person name="Sun Q."/>
            <person name="Zhou Y."/>
        </authorList>
    </citation>
    <scope>NUCLEOTIDE SEQUENCE</scope>
    <source>
        <strain evidence="5">CGMCC 1.15760</strain>
    </source>
</reference>
<reference evidence="5" key="1">
    <citation type="journal article" date="2014" name="Int. J. Syst. Evol. Microbiol.">
        <title>Complete genome sequence of Corynebacterium casei LMG S-19264T (=DSM 44701T), isolated from a smear-ripened cheese.</title>
        <authorList>
            <consortium name="US DOE Joint Genome Institute (JGI-PGF)"/>
            <person name="Walter F."/>
            <person name="Albersmeier A."/>
            <person name="Kalinowski J."/>
            <person name="Ruckert C."/>
        </authorList>
    </citation>
    <scope>NUCLEOTIDE SEQUENCE</scope>
    <source>
        <strain evidence="5">CGMCC 1.15760</strain>
    </source>
</reference>
<evidence type="ECO:0000256" key="3">
    <source>
        <dbReference type="ARBA" id="ARBA00023163"/>
    </source>
</evidence>
<dbReference type="SMART" id="SM00347">
    <property type="entry name" value="HTH_MARR"/>
    <property type="match status" value="1"/>
</dbReference>
<dbReference type="Proteomes" id="UP000616608">
    <property type="component" value="Unassembled WGS sequence"/>
</dbReference>
<dbReference type="Gene3D" id="1.10.10.10">
    <property type="entry name" value="Winged helix-like DNA-binding domain superfamily/Winged helix DNA-binding domain"/>
    <property type="match status" value="1"/>
</dbReference>
<evidence type="ECO:0000256" key="1">
    <source>
        <dbReference type="ARBA" id="ARBA00023015"/>
    </source>
</evidence>
<dbReference type="AlphaFoldDB" id="A0A917LIB9"/>
<dbReference type="PANTHER" id="PTHR42756:SF1">
    <property type="entry name" value="TRANSCRIPTIONAL REPRESSOR OF EMRAB OPERON"/>
    <property type="match status" value="1"/>
</dbReference>
<organism evidence="5 6">
    <name type="scientific">Lysinibacillus alkalisoli</name>
    <dbReference type="NCBI Taxonomy" id="1911548"/>
    <lineage>
        <taxon>Bacteria</taxon>
        <taxon>Bacillati</taxon>
        <taxon>Bacillota</taxon>
        <taxon>Bacilli</taxon>
        <taxon>Bacillales</taxon>
        <taxon>Bacillaceae</taxon>
        <taxon>Lysinibacillus</taxon>
    </lineage>
</organism>
<sequence length="141" mass="16821">MTLYKQVKDINEAEHKKNQWIQSQLEQHMFDTLTIQQETLLQIVHNKERIMVSDVAREMGIGSSAVSQLVAKLERKQYIMRMANQHNRRIVFLSLDEQGHRYFEQRAAIEQQIITQLYQQFTPAELEQYQQFLQRILQATT</sequence>
<evidence type="ECO:0000259" key="4">
    <source>
        <dbReference type="PROSITE" id="PS50995"/>
    </source>
</evidence>
<dbReference type="GO" id="GO:0003700">
    <property type="term" value="F:DNA-binding transcription factor activity"/>
    <property type="evidence" value="ECO:0007669"/>
    <property type="project" value="InterPro"/>
</dbReference>
<proteinExistence type="predicted"/>
<evidence type="ECO:0000256" key="2">
    <source>
        <dbReference type="ARBA" id="ARBA00023125"/>
    </source>
</evidence>
<keyword evidence="3" id="KW-0804">Transcription</keyword>
<dbReference type="RefSeq" id="WP_188614986.1">
    <property type="nucleotide sequence ID" value="NZ_BMJT01000006.1"/>
</dbReference>
<dbReference type="PRINTS" id="PR00598">
    <property type="entry name" value="HTHMARR"/>
</dbReference>
<dbReference type="Pfam" id="PF01047">
    <property type="entry name" value="MarR"/>
    <property type="match status" value="1"/>
</dbReference>
<dbReference type="PROSITE" id="PS50995">
    <property type="entry name" value="HTH_MARR_2"/>
    <property type="match status" value="1"/>
</dbReference>
<dbReference type="InterPro" id="IPR036388">
    <property type="entry name" value="WH-like_DNA-bd_sf"/>
</dbReference>
<keyword evidence="6" id="KW-1185">Reference proteome</keyword>
<gene>
    <name evidence="5" type="ORF">GCM10007425_20780</name>
</gene>
<feature type="domain" description="HTH marR-type" evidence="4">
    <location>
        <begin position="1"/>
        <end position="138"/>
    </location>
</feature>
<keyword evidence="1" id="KW-0805">Transcription regulation</keyword>
<dbReference type="GO" id="GO:0003677">
    <property type="term" value="F:DNA binding"/>
    <property type="evidence" value="ECO:0007669"/>
    <property type="project" value="UniProtKB-KW"/>
</dbReference>
<evidence type="ECO:0000313" key="5">
    <source>
        <dbReference type="EMBL" id="GGG26061.1"/>
    </source>
</evidence>
<dbReference type="InterPro" id="IPR000835">
    <property type="entry name" value="HTH_MarR-typ"/>
</dbReference>
<evidence type="ECO:0000313" key="6">
    <source>
        <dbReference type="Proteomes" id="UP000616608"/>
    </source>
</evidence>
<protein>
    <recommendedName>
        <fullName evidence="4">HTH marR-type domain-containing protein</fullName>
    </recommendedName>
</protein>
<comment type="caution">
    <text evidence="5">The sequence shown here is derived from an EMBL/GenBank/DDBJ whole genome shotgun (WGS) entry which is preliminary data.</text>
</comment>
<dbReference type="EMBL" id="BMJT01000006">
    <property type="protein sequence ID" value="GGG26061.1"/>
    <property type="molecule type" value="Genomic_DNA"/>
</dbReference>
<name>A0A917LIB9_9BACI</name>